<dbReference type="FunCoup" id="A0A7E5WPK1">
    <property type="interactions" value="152"/>
</dbReference>
<dbReference type="Pfam" id="PF00067">
    <property type="entry name" value="p450"/>
    <property type="match status" value="1"/>
</dbReference>
<dbReference type="GO" id="GO:0020037">
    <property type="term" value="F:heme binding"/>
    <property type="evidence" value="ECO:0007669"/>
    <property type="project" value="InterPro"/>
</dbReference>
<sequence length="544" mass="61723">MITMLTNSIVGKLLWGLWQVMNYCVSRISLPLLLVAGAALLVLRLVALVQEMRKLPPGPWGPPVVGYLPFLGVRHKTFLELARNYGALFSARLGNQLTIVLSDYKLIREAFRREEFTGRPSTPLMHTLDGLGIINSEGRLWKSQRRFLHDKLREFGMTYMGNGKKIMEGRIKSEVYELISNLHRAEGAPIDANPLLALGVSNVICGITMSVRFSQGDIRFERLNHLIEEGMRLFGEVHYGEYVPLYNYLPGKAQAQERVAKNREEMFAFYQTLIDEHRETLDADNARDLIDVYLIEIEKAKNEGRAGELFEGRDHELQLKQILGDLFSAGMETIKSSLLWMLVFMLRNPEVKRRVQEELDAVVSRERLPTIEDMPNLPYTETTILETLRMSNIVPLATTHSPTRDVHLNGYRIPAGSQVVPLINCVHMDPNLWDEPNKFNPSRFIDADTGKIRRPEFFMPFGVGRRMCLGDVLARMEMFMFFACMMHQFDVQMAVGDAAPSLEGTVGATIAPQAFRVKFIPRSVPEAVASPVPEHPHLRHVGAH</sequence>
<dbReference type="GeneID" id="113504547"/>
<dbReference type="FunFam" id="1.10.630.10:FF:000070">
    <property type="entry name" value="cytochrome P450 18a1"/>
    <property type="match status" value="1"/>
</dbReference>
<keyword evidence="7" id="KW-0472">Membrane</keyword>
<gene>
    <name evidence="9" type="primary">LOC113504547</name>
</gene>
<dbReference type="GO" id="GO:0005737">
    <property type="term" value="C:cytoplasm"/>
    <property type="evidence" value="ECO:0007669"/>
    <property type="project" value="TreeGrafter"/>
</dbReference>
<dbReference type="CTD" id="32858"/>
<dbReference type="InParanoid" id="A0A7E5WPK1"/>
<reference evidence="9" key="1">
    <citation type="submission" date="2025-08" db="UniProtKB">
        <authorList>
            <consortium name="RefSeq"/>
        </authorList>
    </citation>
    <scope>IDENTIFICATION</scope>
</reference>
<dbReference type="RefSeq" id="XP_026742695.1">
    <property type="nucleotide sequence ID" value="XM_026886894.1"/>
</dbReference>
<dbReference type="GO" id="GO:0005506">
    <property type="term" value="F:iron ion binding"/>
    <property type="evidence" value="ECO:0007669"/>
    <property type="project" value="InterPro"/>
</dbReference>
<keyword evidence="5 6" id="KW-0349">Heme</keyword>
<dbReference type="AlphaFoldDB" id="A0A7E5WPK1"/>
<evidence type="ECO:0000256" key="6">
    <source>
        <dbReference type="RuleBase" id="RU000461"/>
    </source>
</evidence>
<dbReference type="Gene3D" id="1.10.630.10">
    <property type="entry name" value="Cytochrome P450"/>
    <property type="match status" value="1"/>
</dbReference>
<feature type="binding site" description="axial binding residue" evidence="5">
    <location>
        <position position="468"/>
    </location>
    <ligand>
        <name>heme</name>
        <dbReference type="ChEBI" id="CHEBI:30413"/>
    </ligand>
    <ligandPart>
        <name>Fe</name>
        <dbReference type="ChEBI" id="CHEBI:18248"/>
    </ligandPart>
</feature>
<keyword evidence="2 5" id="KW-0479">Metal-binding</keyword>
<keyword evidence="6" id="KW-0560">Oxidoreductase</keyword>
<evidence type="ECO:0000313" key="8">
    <source>
        <dbReference type="Proteomes" id="UP000322000"/>
    </source>
</evidence>
<dbReference type="KEGG" id="tnl:113504547"/>
<dbReference type="OrthoDB" id="1055148at2759"/>
<dbReference type="InterPro" id="IPR002401">
    <property type="entry name" value="Cyt_P450_E_grp-I"/>
</dbReference>
<dbReference type="InterPro" id="IPR036396">
    <property type="entry name" value="Cyt_P450_sf"/>
</dbReference>
<dbReference type="PANTHER" id="PTHR24300:SF413">
    <property type="entry name" value="CYTOCHROME P450 18A1"/>
    <property type="match status" value="1"/>
</dbReference>
<evidence type="ECO:0000256" key="3">
    <source>
        <dbReference type="ARBA" id="ARBA00023004"/>
    </source>
</evidence>
<proteinExistence type="inferred from homology"/>
<comment type="similarity">
    <text evidence="1 6">Belongs to the cytochrome P450 family.</text>
</comment>
<protein>
    <submittedName>
        <fullName evidence="9">Cytochrome P450 18a1</fullName>
    </submittedName>
</protein>
<dbReference type="PRINTS" id="PR00463">
    <property type="entry name" value="EP450I"/>
</dbReference>
<accession>A0A7E5WPK1</accession>
<evidence type="ECO:0000256" key="5">
    <source>
        <dbReference type="PIRSR" id="PIRSR602401-1"/>
    </source>
</evidence>
<feature type="transmembrane region" description="Helical" evidence="7">
    <location>
        <begin position="20"/>
        <end position="46"/>
    </location>
</feature>
<evidence type="ECO:0000256" key="4">
    <source>
        <dbReference type="ARBA" id="ARBA00023033"/>
    </source>
</evidence>
<organism evidence="8 9">
    <name type="scientific">Trichoplusia ni</name>
    <name type="common">Cabbage looper</name>
    <dbReference type="NCBI Taxonomy" id="7111"/>
    <lineage>
        <taxon>Eukaryota</taxon>
        <taxon>Metazoa</taxon>
        <taxon>Ecdysozoa</taxon>
        <taxon>Arthropoda</taxon>
        <taxon>Hexapoda</taxon>
        <taxon>Insecta</taxon>
        <taxon>Pterygota</taxon>
        <taxon>Neoptera</taxon>
        <taxon>Endopterygota</taxon>
        <taxon>Lepidoptera</taxon>
        <taxon>Glossata</taxon>
        <taxon>Ditrysia</taxon>
        <taxon>Noctuoidea</taxon>
        <taxon>Noctuidae</taxon>
        <taxon>Plusiinae</taxon>
        <taxon>Trichoplusia</taxon>
    </lineage>
</organism>
<evidence type="ECO:0000256" key="2">
    <source>
        <dbReference type="ARBA" id="ARBA00022723"/>
    </source>
</evidence>
<dbReference type="GO" id="GO:0016712">
    <property type="term" value="F:oxidoreductase activity, acting on paired donors, with incorporation or reduction of molecular oxygen, reduced flavin or flavoprotein as one donor, and incorporation of one atom of oxygen"/>
    <property type="evidence" value="ECO:0007669"/>
    <property type="project" value="TreeGrafter"/>
</dbReference>
<dbReference type="GO" id="GO:0006805">
    <property type="term" value="P:xenobiotic metabolic process"/>
    <property type="evidence" value="ECO:0007669"/>
    <property type="project" value="TreeGrafter"/>
</dbReference>
<dbReference type="InterPro" id="IPR050182">
    <property type="entry name" value="Cytochrome_P450_fam2"/>
</dbReference>
<dbReference type="InterPro" id="IPR001128">
    <property type="entry name" value="Cyt_P450"/>
</dbReference>
<evidence type="ECO:0000313" key="9">
    <source>
        <dbReference type="RefSeq" id="XP_026742695.1"/>
    </source>
</evidence>
<dbReference type="GO" id="GO:0008395">
    <property type="term" value="F:steroid hydroxylase activity"/>
    <property type="evidence" value="ECO:0007669"/>
    <property type="project" value="TreeGrafter"/>
</dbReference>
<keyword evidence="8" id="KW-1185">Reference proteome</keyword>
<keyword evidence="7" id="KW-1133">Transmembrane helix</keyword>
<dbReference type="PRINTS" id="PR00385">
    <property type="entry name" value="P450"/>
</dbReference>
<keyword evidence="7" id="KW-0812">Transmembrane</keyword>
<name>A0A7E5WPK1_TRINI</name>
<keyword evidence="4 6" id="KW-0503">Monooxygenase</keyword>
<evidence type="ECO:0000256" key="1">
    <source>
        <dbReference type="ARBA" id="ARBA00010617"/>
    </source>
</evidence>
<dbReference type="GO" id="GO:0006082">
    <property type="term" value="P:organic acid metabolic process"/>
    <property type="evidence" value="ECO:0007669"/>
    <property type="project" value="TreeGrafter"/>
</dbReference>
<dbReference type="SUPFAM" id="SSF48264">
    <property type="entry name" value="Cytochrome P450"/>
    <property type="match status" value="1"/>
</dbReference>
<dbReference type="PROSITE" id="PS00086">
    <property type="entry name" value="CYTOCHROME_P450"/>
    <property type="match status" value="1"/>
</dbReference>
<evidence type="ECO:0000256" key="7">
    <source>
        <dbReference type="SAM" id="Phobius"/>
    </source>
</evidence>
<dbReference type="PANTHER" id="PTHR24300">
    <property type="entry name" value="CYTOCHROME P450 508A4-RELATED"/>
    <property type="match status" value="1"/>
</dbReference>
<keyword evidence="3 5" id="KW-0408">Iron</keyword>
<dbReference type="InterPro" id="IPR017972">
    <property type="entry name" value="Cyt_P450_CS"/>
</dbReference>
<comment type="cofactor">
    <cofactor evidence="5">
        <name>heme</name>
        <dbReference type="ChEBI" id="CHEBI:30413"/>
    </cofactor>
</comment>
<dbReference type="Proteomes" id="UP000322000">
    <property type="component" value="Chromosome 22"/>
</dbReference>